<name>A0A7J0EVL0_9ERIC</name>
<sequence>MSQWRRFNLPGREENKTQLNLQYVIPLLVLKVLNWVDEFCRFSVQKWNSDLHYYNGEHQNPIRLSPPSTTTPTPEMLLSRAQELTPFTLSLSLSSLEPEPEPEPEQSRNHSHAPGPHNPPLSSPTLRHHHRRRLFHSSVSSLPHPNPLSLSLFRSKTRRLLALPLSNFVAHVADETDSDAVRETGEFSKRSESDGFDLDASFESTDLKWLKSPLLEVQELGSFRSSGGGPSWHGCARNCRRIKLGY</sequence>
<dbReference type="EMBL" id="BJWL01000006">
    <property type="protein sequence ID" value="GFY89627.1"/>
    <property type="molecule type" value="Genomic_DNA"/>
</dbReference>
<evidence type="ECO:0000313" key="2">
    <source>
        <dbReference type="EMBL" id="GFY89627.1"/>
    </source>
</evidence>
<feature type="region of interest" description="Disordered" evidence="1">
    <location>
        <begin position="93"/>
        <end position="126"/>
    </location>
</feature>
<dbReference type="Proteomes" id="UP000585474">
    <property type="component" value="Unassembled WGS sequence"/>
</dbReference>
<gene>
    <name evidence="2" type="ORF">Acr_06g0015670</name>
</gene>
<comment type="caution">
    <text evidence="2">The sequence shown here is derived from an EMBL/GenBank/DDBJ whole genome shotgun (WGS) entry which is preliminary data.</text>
</comment>
<protein>
    <submittedName>
        <fullName evidence="2">Uncharacterized protein</fullName>
    </submittedName>
</protein>
<accession>A0A7J0EVL0</accession>
<proteinExistence type="predicted"/>
<evidence type="ECO:0000313" key="3">
    <source>
        <dbReference type="Proteomes" id="UP000585474"/>
    </source>
</evidence>
<keyword evidence="3" id="KW-1185">Reference proteome</keyword>
<reference evidence="2 3" key="1">
    <citation type="submission" date="2019-07" db="EMBL/GenBank/DDBJ databases">
        <title>De Novo Assembly of kiwifruit Actinidia rufa.</title>
        <authorList>
            <person name="Sugita-Konishi S."/>
            <person name="Sato K."/>
            <person name="Mori E."/>
            <person name="Abe Y."/>
            <person name="Kisaki G."/>
            <person name="Hamano K."/>
            <person name="Suezawa K."/>
            <person name="Otani M."/>
            <person name="Fukuda T."/>
            <person name="Manabe T."/>
            <person name="Gomi K."/>
            <person name="Tabuchi M."/>
            <person name="Akimitsu K."/>
            <person name="Kataoka I."/>
        </authorList>
    </citation>
    <scope>NUCLEOTIDE SEQUENCE [LARGE SCALE GENOMIC DNA]</scope>
    <source>
        <strain evidence="3">cv. Fuchu</strain>
    </source>
</reference>
<organism evidence="2 3">
    <name type="scientific">Actinidia rufa</name>
    <dbReference type="NCBI Taxonomy" id="165716"/>
    <lineage>
        <taxon>Eukaryota</taxon>
        <taxon>Viridiplantae</taxon>
        <taxon>Streptophyta</taxon>
        <taxon>Embryophyta</taxon>
        <taxon>Tracheophyta</taxon>
        <taxon>Spermatophyta</taxon>
        <taxon>Magnoliopsida</taxon>
        <taxon>eudicotyledons</taxon>
        <taxon>Gunneridae</taxon>
        <taxon>Pentapetalae</taxon>
        <taxon>asterids</taxon>
        <taxon>Ericales</taxon>
        <taxon>Actinidiaceae</taxon>
        <taxon>Actinidia</taxon>
    </lineage>
</organism>
<dbReference type="AlphaFoldDB" id="A0A7J0EVL0"/>
<evidence type="ECO:0000256" key="1">
    <source>
        <dbReference type="SAM" id="MobiDB-lite"/>
    </source>
</evidence>